<evidence type="ECO:0000259" key="5">
    <source>
        <dbReference type="PROSITE" id="PS51858"/>
    </source>
</evidence>
<evidence type="ECO:0000256" key="1">
    <source>
        <dbReference type="ARBA" id="ARBA00008140"/>
    </source>
</evidence>
<dbReference type="PANTHER" id="PTHR12378">
    <property type="entry name" value="DESUMOYLATING ISOPEPTIDASE"/>
    <property type="match status" value="1"/>
</dbReference>
<feature type="region of interest" description="Disordered" evidence="4">
    <location>
        <begin position="239"/>
        <end position="265"/>
    </location>
</feature>
<dbReference type="InterPro" id="IPR008580">
    <property type="entry name" value="PPPDE_dom"/>
</dbReference>
<feature type="compositionally biased region" description="Low complexity" evidence="4">
    <location>
        <begin position="239"/>
        <end position="252"/>
    </location>
</feature>
<feature type="compositionally biased region" description="Polar residues" evidence="4">
    <location>
        <begin position="253"/>
        <end position="265"/>
    </location>
</feature>
<feature type="domain" description="PPPDE" evidence="5">
    <location>
        <begin position="39"/>
        <end position="179"/>
    </location>
</feature>
<comment type="caution">
    <text evidence="6">The sequence shown here is derived from an EMBL/GenBank/DDBJ whole genome shotgun (WGS) entry which is preliminary data.</text>
</comment>
<name>A0AAV2TPB2_CALDB</name>
<dbReference type="PROSITE" id="PS51858">
    <property type="entry name" value="PPPDE"/>
    <property type="match status" value="1"/>
</dbReference>
<accession>A0AAV2TPB2</accession>
<dbReference type="Gene3D" id="3.90.1720.30">
    <property type="entry name" value="PPPDE domains"/>
    <property type="match status" value="1"/>
</dbReference>
<dbReference type="Proteomes" id="UP001497525">
    <property type="component" value="Unassembled WGS sequence"/>
</dbReference>
<dbReference type="GO" id="GO:0101005">
    <property type="term" value="F:deubiquitinase activity"/>
    <property type="evidence" value="ECO:0007669"/>
    <property type="project" value="TreeGrafter"/>
</dbReference>
<dbReference type="SMART" id="SM01179">
    <property type="entry name" value="DUF862"/>
    <property type="match status" value="1"/>
</dbReference>
<keyword evidence="2" id="KW-0645">Protease</keyword>
<reference evidence="6" key="1">
    <citation type="submission" date="2024-06" db="EMBL/GenBank/DDBJ databases">
        <authorList>
            <person name="Liu X."/>
            <person name="Lenzi L."/>
            <person name="Haldenby T S."/>
            <person name="Uol C."/>
        </authorList>
    </citation>
    <scope>NUCLEOTIDE SEQUENCE</scope>
</reference>
<evidence type="ECO:0000256" key="3">
    <source>
        <dbReference type="ARBA" id="ARBA00022801"/>
    </source>
</evidence>
<evidence type="ECO:0000313" key="7">
    <source>
        <dbReference type="Proteomes" id="UP001497525"/>
    </source>
</evidence>
<dbReference type="AlphaFoldDB" id="A0AAV2TPB2"/>
<evidence type="ECO:0000256" key="2">
    <source>
        <dbReference type="ARBA" id="ARBA00022670"/>
    </source>
</evidence>
<dbReference type="InterPro" id="IPR042266">
    <property type="entry name" value="PPPDE_sf"/>
</dbReference>
<dbReference type="GO" id="GO:0006508">
    <property type="term" value="P:proteolysis"/>
    <property type="evidence" value="ECO:0007669"/>
    <property type="project" value="UniProtKB-KW"/>
</dbReference>
<gene>
    <name evidence="6" type="ORF">CDAUBV1_LOCUS12823</name>
</gene>
<evidence type="ECO:0000256" key="4">
    <source>
        <dbReference type="SAM" id="MobiDB-lite"/>
    </source>
</evidence>
<dbReference type="EMBL" id="CAXLJL010000489">
    <property type="protein sequence ID" value="CAL5138213.1"/>
    <property type="molecule type" value="Genomic_DNA"/>
</dbReference>
<dbReference type="PANTHER" id="PTHR12378:SF80">
    <property type="entry name" value="IP06716P-RELATED"/>
    <property type="match status" value="1"/>
</dbReference>
<keyword evidence="3" id="KW-0378">Hydrolase</keyword>
<evidence type="ECO:0000313" key="6">
    <source>
        <dbReference type="EMBL" id="CAL5138213.1"/>
    </source>
</evidence>
<protein>
    <recommendedName>
        <fullName evidence="5">PPPDE domain-containing protein</fullName>
    </recommendedName>
</protein>
<proteinExistence type="inferred from homology"/>
<comment type="similarity">
    <text evidence="1">Belongs to the DeSI family.</text>
</comment>
<organism evidence="6 7">
    <name type="scientific">Calicophoron daubneyi</name>
    <name type="common">Rumen fluke</name>
    <name type="synonym">Paramphistomum daubneyi</name>
    <dbReference type="NCBI Taxonomy" id="300641"/>
    <lineage>
        <taxon>Eukaryota</taxon>
        <taxon>Metazoa</taxon>
        <taxon>Spiralia</taxon>
        <taxon>Lophotrochozoa</taxon>
        <taxon>Platyhelminthes</taxon>
        <taxon>Trematoda</taxon>
        <taxon>Digenea</taxon>
        <taxon>Plagiorchiida</taxon>
        <taxon>Pronocephalata</taxon>
        <taxon>Paramphistomoidea</taxon>
        <taxon>Paramphistomidae</taxon>
        <taxon>Calicophoron</taxon>
    </lineage>
</organism>
<dbReference type="GO" id="GO:0016579">
    <property type="term" value="P:protein deubiquitination"/>
    <property type="evidence" value="ECO:0007669"/>
    <property type="project" value="TreeGrafter"/>
</dbReference>
<dbReference type="Pfam" id="PF05903">
    <property type="entry name" value="Peptidase_C97"/>
    <property type="match status" value="1"/>
</dbReference>
<sequence>MVTLSEPSASVSNNIKISDKPNSANKTIKNEKFAELIGEPVFVNVYNLHWQNGMKIGAYHTGTVVYGKEYGYGGHPFPTSGIFEIEPRNTEELGEGFSFKEALFIGRTYLSKEGVERLLVSLTDEYPGDAYHLLHLNCNHFTAHLIGLLCNGVLPKWVNLLATFAANVPFIESVLPAHWVRPSLMYESEFDVEEEVAVNSVTDARSSTSTTTPVADGGALGITSNSIHARFIHSSTNHAPSLPSSLPNHSSSKPTNSRYSSENGN</sequence>